<organism evidence="3">
    <name type="scientific">Nippostrongylus brasiliensis</name>
    <name type="common">Rat hookworm</name>
    <dbReference type="NCBI Taxonomy" id="27835"/>
    <lineage>
        <taxon>Eukaryota</taxon>
        <taxon>Metazoa</taxon>
        <taxon>Ecdysozoa</taxon>
        <taxon>Nematoda</taxon>
        <taxon>Chromadorea</taxon>
        <taxon>Rhabditida</taxon>
        <taxon>Rhabditina</taxon>
        <taxon>Rhabditomorpha</taxon>
        <taxon>Strongyloidea</taxon>
        <taxon>Heligmosomidae</taxon>
        <taxon>Nippostrongylus</taxon>
    </lineage>
</organism>
<evidence type="ECO:0000313" key="3">
    <source>
        <dbReference type="WBParaSite" id="NBR_0000939601-mRNA-1"/>
    </source>
</evidence>
<dbReference type="EMBL" id="UYSL01020136">
    <property type="protein sequence ID" value="VDL72986.1"/>
    <property type="molecule type" value="Genomic_DNA"/>
</dbReference>
<accession>A0A0N4Y1B3</accession>
<dbReference type="Proteomes" id="UP000271162">
    <property type="component" value="Unassembled WGS sequence"/>
</dbReference>
<dbReference type="AlphaFoldDB" id="A0A0N4Y1B3"/>
<reference evidence="1 2" key="2">
    <citation type="submission" date="2018-11" db="EMBL/GenBank/DDBJ databases">
        <authorList>
            <consortium name="Pathogen Informatics"/>
        </authorList>
    </citation>
    <scope>NUCLEOTIDE SEQUENCE [LARGE SCALE GENOMIC DNA]</scope>
</reference>
<sequence>MLSQRSQRVRPSGAERPKYGRRAKDIILRVRQFFDELKDKLGQSGRGTMFDKPAALTAAACGVSKWTVTAVARERDTSFRNYLKTRYGIQKIQRMTAVKRSRQMYGAFLCRFIYKKLRNKSCITLASLERDLYNEHPEVLITKTIFHLLIRAMGFSLKSVGGQRYVFARSDASSVLANDR</sequence>
<reference evidence="3" key="1">
    <citation type="submission" date="2017-02" db="UniProtKB">
        <authorList>
            <consortium name="WormBaseParasite"/>
        </authorList>
    </citation>
    <scope>IDENTIFICATION</scope>
</reference>
<evidence type="ECO:0000313" key="2">
    <source>
        <dbReference type="Proteomes" id="UP000271162"/>
    </source>
</evidence>
<proteinExistence type="predicted"/>
<gene>
    <name evidence="1" type="ORF">NBR_LOCUS9397</name>
</gene>
<protein>
    <submittedName>
        <fullName evidence="3">HTH_Tnp_Mu_2 domain-containing protein</fullName>
    </submittedName>
</protein>
<dbReference type="WBParaSite" id="NBR_0000939601-mRNA-1">
    <property type="protein sequence ID" value="NBR_0000939601-mRNA-1"/>
    <property type="gene ID" value="NBR_0000939601"/>
</dbReference>
<keyword evidence="2" id="KW-1185">Reference proteome</keyword>
<evidence type="ECO:0000313" key="1">
    <source>
        <dbReference type="EMBL" id="VDL72986.1"/>
    </source>
</evidence>
<name>A0A0N4Y1B3_NIPBR</name>